<sequence>MKTMARLLAGVGVACALFAGVAQASVTIGGTRVVYPLDQREVTVKLNNDSRAPSLVQVWMDDGNVDTKPGDSKAPFVITPPIFRMDAGKSQTLRVMYSGDALPQDRLPQDRESVYWLNVLDVPPKADAKADANTLQFAYRTRIKVFVRPPKLQGTPDEAPRQLDWKVVPAPEGKGQALAVSNPTAYHVSFSEITVSSNGGTYKNDRGGMVAPRGKEIIAVPQMNGVKSGKVHYVAINDFGGAIEGDADIAP</sequence>
<dbReference type="PROSITE" id="PS00635">
    <property type="entry name" value="PILI_CHAPERONE"/>
    <property type="match status" value="1"/>
</dbReference>
<dbReference type="InterPro" id="IPR016148">
    <property type="entry name" value="Pili_assmbl_chaperone_C"/>
</dbReference>
<feature type="domain" description="Pili assembly chaperone N-terminal" evidence="10">
    <location>
        <begin position="25"/>
        <end position="152"/>
    </location>
</feature>
<evidence type="ECO:0000259" key="11">
    <source>
        <dbReference type="Pfam" id="PF02753"/>
    </source>
</evidence>
<keyword evidence="13" id="KW-1185">Reference proteome</keyword>
<gene>
    <name evidence="12" type="ORF">BZM27_29075</name>
</gene>
<evidence type="ECO:0000256" key="2">
    <source>
        <dbReference type="ARBA" id="ARBA00007399"/>
    </source>
</evidence>
<dbReference type="GO" id="GO:0030288">
    <property type="term" value="C:outer membrane-bounded periplasmic space"/>
    <property type="evidence" value="ECO:0007669"/>
    <property type="project" value="InterPro"/>
</dbReference>
<evidence type="ECO:0000256" key="3">
    <source>
        <dbReference type="ARBA" id="ARBA00022558"/>
    </source>
</evidence>
<feature type="domain" description="Pili assembly chaperone C-terminal" evidence="11">
    <location>
        <begin position="180"/>
        <end position="243"/>
    </location>
</feature>
<comment type="subcellular location">
    <subcellularLocation>
        <location evidence="1 8">Periplasm</location>
    </subcellularLocation>
</comment>
<dbReference type="EMBL" id="MWML01000128">
    <property type="protein sequence ID" value="TCG06062.1"/>
    <property type="molecule type" value="Genomic_DNA"/>
</dbReference>
<dbReference type="PANTHER" id="PTHR30251">
    <property type="entry name" value="PILUS ASSEMBLY CHAPERONE"/>
    <property type="match status" value="1"/>
</dbReference>
<evidence type="ECO:0000256" key="7">
    <source>
        <dbReference type="ARBA" id="ARBA00023319"/>
    </source>
</evidence>
<keyword evidence="5" id="KW-0574">Periplasm</keyword>
<protein>
    <submittedName>
        <fullName evidence="12">Molecular chaperone EcpD</fullName>
    </submittedName>
</protein>
<dbReference type="AlphaFoldDB" id="A0A4R0XAL0"/>
<evidence type="ECO:0000256" key="9">
    <source>
        <dbReference type="SAM" id="SignalP"/>
    </source>
</evidence>
<organism evidence="12 13">
    <name type="scientific">Paraburkholderia steynii</name>
    <dbReference type="NCBI Taxonomy" id="1245441"/>
    <lineage>
        <taxon>Bacteria</taxon>
        <taxon>Pseudomonadati</taxon>
        <taxon>Pseudomonadota</taxon>
        <taxon>Betaproteobacteria</taxon>
        <taxon>Burkholderiales</taxon>
        <taxon>Burkholderiaceae</taxon>
        <taxon>Paraburkholderia</taxon>
    </lineage>
</organism>
<dbReference type="Proteomes" id="UP000294200">
    <property type="component" value="Unassembled WGS sequence"/>
</dbReference>
<dbReference type="PRINTS" id="PR00969">
    <property type="entry name" value="CHAPERONPILI"/>
</dbReference>
<dbReference type="Pfam" id="PF02753">
    <property type="entry name" value="PapD_C"/>
    <property type="match status" value="1"/>
</dbReference>
<keyword evidence="6 8" id="KW-0143">Chaperone</keyword>
<dbReference type="InterPro" id="IPR001829">
    <property type="entry name" value="Pili_assmbl_chaperone_bac"/>
</dbReference>
<evidence type="ECO:0000259" key="10">
    <source>
        <dbReference type="Pfam" id="PF00345"/>
    </source>
</evidence>
<keyword evidence="3" id="KW-1029">Fimbrium biogenesis</keyword>
<comment type="caution">
    <text evidence="12">The sequence shown here is derived from an EMBL/GenBank/DDBJ whole genome shotgun (WGS) entry which is preliminary data.</text>
</comment>
<evidence type="ECO:0000256" key="6">
    <source>
        <dbReference type="ARBA" id="ARBA00023186"/>
    </source>
</evidence>
<evidence type="ECO:0000313" key="13">
    <source>
        <dbReference type="Proteomes" id="UP000294200"/>
    </source>
</evidence>
<comment type="similarity">
    <text evidence="2 8">Belongs to the periplasmic pilus chaperone family.</text>
</comment>
<keyword evidence="4 9" id="KW-0732">Signal</keyword>
<dbReference type="InterPro" id="IPR008962">
    <property type="entry name" value="PapD-like_sf"/>
</dbReference>
<dbReference type="SUPFAM" id="SSF49584">
    <property type="entry name" value="Periplasmic chaperone C-domain"/>
    <property type="match status" value="1"/>
</dbReference>
<evidence type="ECO:0000256" key="4">
    <source>
        <dbReference type="ARBA" id="ARBA00022729"/>
    </source>
</evidence>
<evidence type="ECO:0000256" key="5">
    <source>
        <dbReference type="ARBA" id="ARBA00022764"/>
    </source>
</evidence>
<feature type="signal peptide" evidence="9">
    <location>
        <begin position="1"/>
        <end position="24"/>
    </location>
</feature>
<evidence type="ECO:0000256" key="8">
    <source>
        <dbReference type="RuleBase" id="RU003918"/>
    </source>
</evidence>
<accession>A0A4R0XAL0</accession>
<dbReference type="InterPro" id="IPR050643">
    <property type="entry name" value="Periplasmic_pilus_chap"/>
</dbReference>
<dbReference type="Gene3D" id="2.60.40.10">
    <property type="entry name" value="Immunoglobulins"/>
    <property type="match status" value="2"/>
</dbReference>
<dbReference type="PANTHER" id="PTHR30251:SF2">
    <property type="entry name" value="FIMBRIAL CHAPERONE YADV-RELATED"/>
    <property type="match status" value="1"/>
</dbReference>
<dbReference type="SUPFAM" id="SSF49354">
    <property type="entry name" value="PapD-like"/>
    <property type="match status" value="1"/>
</dbReference>
<keyword evidence="7" id="KW-0393">Immunoglobulin domain</keyword>
<dbReference type="FunFam" id="2.60.40.10:FF:000458">
    <property type="entry name" value="Molecular chaperone FimC"/>
    <property type="match status" value="1"/>
</dbReference>
<proteinExistence type="inferred from homology"/>
<dbReference type="InterPro" id="IPR018046">
    <property type="entry name" value="Pili_assmbl_chaperone_CS"/>
</dbReference>
<dbReference type="InterPro" id="IPR036316">
    <property type="entry name" value="Pili_assmbl_chap_C_dom_sf"/>
</dbReference>
<evidence type="ECO:0000313" key="12">
    <source>
        <dbReference type="EMBL" id="TCG06062.1"/>
    </source>
</evidence>
<dbReference type="GO" id="GO:0071555">
    <property type="term" value="P:cell wall organization"/>
    <property type="evidence" value="ECO:0007669"/>
    <property type="project" value="InterPro"/>
</dbReference>
<name>A0A4R0XAL0_9BURK</name>
<feature type="chain" id="PRO_5020190093" evidence="9">
    <location>
        <begin position="25"/>
        <end position="251"/>
    </location>
</feature>
<reference evidence="12 13" key="1">
    <citation type="submission" date="2017-02" db="EMBL/GenBank/DDBJ databases">
        <title>Paraburkholderia sophoroidis sp. nov. and Paraburkholderia steynii sp. nov. rhizobial symbionts of the fynbos legume Hypocalyptus sophoroides.</title>
        <authorList>
            <person name="Steenkamp E.T."/>
            <person name="Beukes C.W."/>
            <person name="Van Zyl E."/>
            <person name="Avontuur J."/>
            <person name="Chan W.Y."/>
            <person name="Hassen A."/>
            <person name="Palmer M."/>
            <person name="Mthombeni L."/>
            <person name="Phalane F."/>
            <person name="Sereme K."/>
            <person name="Venter S.N."/>
        </authorList>
    </citation>
    <scope>NUCLEOTIDE SEQUENCE [LARGE SCALE GENOMIC DNA]</scope>
    <source>
        <strain evidence="12 13">HC1.1ba</strain>
    </source>
</reference>
<evidence type="ECO:0000256" key="1">
    <source>
        <dbReference type="ARBA" id="ARBA00004418"/>
    </source>
</evidence>
<dbReference type="Pfam" id="PF00345">
    <property type="entry name" value="PapD_N"/>
    <property type="match status" value="1"/>
</dbReference>
<dbReference type="InterPro" id="IPR013783">
    <property type="entry name" value="Ig-like_fold"/>
</dbReference>
<dbReference type="InterPro" id="IPR016147">
    <property type="entry name" value="Pili_assmbl_chaperone_N"/>
</dbReference>